<evidence type="ECO:0000259" key="1">
    <source>
        <dbReference type="Pfam" id="PF18863"/>
    </source>
</evidence>
<dbReference type="EMBL" id="CP080429">
    <property type="protein sequence ID" value="QYJ68921.1"/>
    <property type="molecule type" value="Genomic_DNA"/>
</dbReference>
<evidence type="ECO:0000313" key="2">
    <source>
        <dbReference type="EMBL" id="QYJ68921.1"/>
    </source>
</evidence>
<keyword evidence="3" id="KW-1185">Reference proteome</keyword>
<dbReference type="Proteomes" id="UP000825381">
    <property type="component" value="Chromosome"/>
</dbReference>
<name>A0ABX8VE61_9FLAO</name>
<dbReference type="RefSeq" id="WP_220641259.1">
    <property type="nucleotide sequence ID" value="NZ_CP080429.1"/>
</dbReference>
<dbReference type="Pfam" id="PF18863">
    <property type="entry name" value="AbiJ_NTD4"/>
    <property type="match status" value="1"/>
</dbReference>
<organism evidence="2 3">
    <name type="scientific">Flavobacterium litorale</name>
    <dbReference type="NCBI Taxonomy" id="2856519"/>
    <lineage>
        <taxon>Bacteria</taxon>
        <taxon>Pseudomonadati</taxon>
        <taxon>Bacteroidota</taxon>
        <taxon>Flavobacteriia</taxon>
        <taxon>Flavobacteriales</taxon>
        <taxon>Flavobacteriaceae</taxon>
        <taxon>Flavobacterium</taxon>
    </lineage>
</organism>
<evidence type="ECO:0000313" key="3">
    <source>
        <dbReference type="Proteomes" id="UP000825381"/>
    </source>
</evidence>
<reference evidence="2 3" key="1">
    <citation type="submission" date="2021-07" db="EMBL/GenBank/DDBJ databases">
        <title>Flavobacterium WSW3-B6 sp.nov, isolated from seaweed.</title>
        <authorList>
            <person name="Muhammad N."/>
            <person name="Ho H."/>
            <person name="Lee Y.-J."/>
            <person name="Nguyen T."/>
            <person name="Ho J."/>
            <person name="Kim S.-G."/>
        </authorList>
    </citation>
    <scope>NUCLEOTIDE SEQUENCE [LARGE SCALE GENOMIC DNA]</scope>
    <source>
        <strain evidence="2 3">WSW3-B6</strain>
    </source>
</reference>
<dbReference type="InterPro" id="IPR049503">
    <property type="entry name" value="AbiJ_NTD4"/>
</dbReference>
<gene>
    <name evidence="2" type="ORF">K1I41_03285</name>
</gene>
<proteinExistence type="predicted"/>
<accession>A0ABX8VE61</accession>
<sequence length="282" mass="32174">MRFSQRIGKTPFETALQFESINNKLKNRLWNIILDYFELFDDVSLSFGLKSDRDKILLFIWKDFFAHPSDTIYKNPFGNIDTVKIIAHIRRWFFDEAHWYEIYDFVEFIISSELTVLNKAVFTSNFNDALKKEASAYKIINNVVTPIASDIEVDSIQEILSETNGWQSINEHLKTALKFLSDRESPDYRNSIKESISAVEATCIKITSDSKATLGKALTEIEKKHSIDGGLKSALKSIYGYTSNTGGIRHALIDDDVSPSFEDAKFMLVSCSAFVNYLKAKV</sequence>
<feature type="domain" description="HEPN AbiJ-N-terminal" evidence="1">
    <location>
        <begin position="1"/>
        <end position="161"/>
    </location>
</feature>
<protein>
    <recommendedName>
        <fullName evidence="1">HEPN AbiJ-N-terminal domain-containing protein</fullName>
    </recommendedName>
</protein>